<dbReference type="EMBL" id="CAJVQB010022703">
    <property type="protein sequence ID" value="CAG8800177.1"/>
    <property type="molecule type" value="Genomic_DNA"/>
</dbReference>
<evidence type="ECO:0000313" key="1">
    <source>
        <dbReference type="EMBL" id="CAG8800177.1"/>
    </source>
</evidence>
<keyword evidence="2" id="KW-1185">Reference proteome</keyword>
<reference evidence="1 2" key="1">
    <citation type="submission" date="2021-06" db="EMBL/GenBank/DDBJ databases">
        <authorList>
            <person name="Kallberg Y."/>
            <person name="Tangrot J."/>
            <person name="Rosling A."/>
        </authorList>
    </citation>
    <scope>NUCLEOTIDE SEQUENCE [LARGE SCALE GENOMIC DNA]</scope>
    <source>
        <strain evidence="1 2">120-4 pot B 10/14</strain>
    </source>
</reference>
<evidence type="ECO:0000313" key="2">
    <source>
        <dbReference type="Proteomes" id="UP000789901"/>
    </source>
</evidence>
<gene>
    <name evidence="1" type="ORF">GMARGA_LOCUS22923</name>
</gene>
<proteinExistence type="predicted"/>
<dbReference type="Proteomes" id="UP000789901">
    <property type="component" value="Unassembled WGS sequence"/>
</dbReference>
<feature type="non-terminal residue" evidence="1">
    <location>
        <position position="129"/>
    </location>
</feature>
<name>A0ABN7VUA8_GIGMA</name>
<sequence>MCNNGTNKLIVNQQLVLDHPKTFFEKYAQKSNLKQALLTGLITKNINYCNEPNHFASNYLQEGEKVDLRFLDHTKLKLFFKTYIDWHKYKLYKYEHKNITVYDKKFRKIDQFVEKDLFYYVNYFLKEKM</sequence>
<comment type="caution">
    <text evidence="1">The sequence shown here is derived from an EMBL/GenBank/DDBJ whole genome shotgun (WGS) entry which is preliminary data.</text>
</comment>
<protein>
    <submittedName>
        <fullName evidence="1">18572_t:CDS:1</fullName>
    </submittedName>
</protein>
<organism evidence="1 2">
    <name type="scientific">Gigaspora margarita</name>
    <dbReference type="NCBI Taxonomy" id="4874"/>
    <lineage>
        <taxon>Eukaryota</taxon>
        <taxon>Fungi</taxon>
        <taxon>Fungi incertae sedis</taxon>
        <taxon>Mucoromycota</taxon>
        <taxon>Glomeromycotina</taxon>
        <taxon>Glomeromycetes</taxon>
        <taxon>Diversisporales</taxon>
        <taxon>Gigasporaceae</taxon>
        <taxon>Gigaspora</taxon>
    </lineage>
</organism>
<accession>A0ABN7VUA8</accession>